<dbReference type="AlphaFoldDB" id="A0A6I0EYQ8"/>
<evidence type="ECO:0000313" key="2">
    <source>
        <dbReference type="Proteomes" id="UP000468766"/>
    </source>
</evidence>
<organism evidence="1 2">
    <name type="scientific">Heliorestis acidaminivorans</name>
    <dbReference type="NCBI Taxonomy" id="553427"/>
    <lineage>
        <taxon>Bacteria</taxon>
        <taxon>Bacillati</taxon>
        <taxon>Bacillota</taxon>
        <taxon>Clostridia</taxon>
        <taxon>Eubacteriales</taxon>
        <taxon>Heliobacteriaceae</taxon>
        <taxon>Heliorestis</taxon>
    </lineage>
</organism>
<dbReference type="Pfam" id="PF20074">
    <property type="entry name" value="DUF6470"/>
    <property type="match status" value="1"/>
</dbReference>
<evidence type="ECO:0000313" key="1">
    <source>
        <dbReference type="EMBL" id="KAB2953636.1"/>
    </source>
</evidence>
<comment type="caution">
    <text evidence="1">The sequence shown here is derived from an EMBL/GenBank/DDBJ whole genome shotgun (WGS) entry which is preliminary data.</text>
</comment>
<accession>A0A6I0EYQ8</accession>
<dbReference type="InterPro" id="IPR045527">
    <property type="entry name" value="DUF6470"/>
</dbReference>
<proteinExistence type="predicted"/>
<reference evidence="1 2" key="1">
    <citation type="submission" date="2019-10" db="EMBL/GenBank/DDBJ databases">
        <title>Whole-genome sequence of the extremophile Heliorestis acidaminivorans DSM 24790.</title>
        <authorList>
            <person name="Kyndt J.A."/>
            <person name="Meyer T.E."/>
        </authorList>
    </citation>
    <scope>NUCLEOTIDE SEQUENCE [LARGE SCALE GENOMIC DNA]</scope>
    <source>
        <strain evidence="1 2">DSM 24790</strain>
    </source>
</reference>
<dbReference type="RefSeq" id="WP_151618495.1">
    <property type="nucleotide sequence ID" value="NZ_WBXO01000002.1"/>
</dbReference>
<name>A0A6I0EYQ8_9FIRM</name>
<protein>
    <submittedName>
        <fullName evidence="1">Uncharacterized protein</fullName>
    </submittedName>
</protein>
<dbReference type="OrthoDB" id="1680451at2"/>
<keyword evidence="2" id="KW-1185">Reference proteome</keyword>
<sequence length="186" mass="21012">MVQLHINQQYGKINLSIQKPEFRLSIRHPQLQLKIAEPRLQMQQSEGQLEIDQYPSRASLGLKNRTDALKDYAQAGRKAALEGAARRAQEGNALMRIEHGGNPIASIAKNNSEDPPVDINIGYLERPNIRYRKGELRVQANNGKVEGHFAPGQVQGQHQWGSVRAYLEQKPSIRFWTTGSVINRQL</sequence>
<dbReference type="Proteomes" id="UP000468766">
    <property type="component" value="Unassembled WGS sequence"/>
</dbReference>
<dbReference type="EMBL" id="WBXO01000002">
    <property type="protein sequence ID" value="KAB2953636.1"/>
    <property type="molecule type" value="Genomic_DNA"/>
</dbReference>
<gene>
    <name evidence="1" type="ORF">F9B85_03170</name>
</gene>